<dbReference type="EMBL" id="BAABLV010000035">
    <property type="protein sequence ID" value="GAA4901900.1"/>
    <property type="molecule type" value="Genomic_DNA"/>
</dbReference>
<dbReference type="RefSeq" id="WP_345582535.1">
    <property type="nucleotide sequence ID" value="NZ_BAABLV010000035.1"/>
</dbReference>
<proteinExistence type="predicted"/>
<evidence type="ECO:0000256" key="1">
    <source>
        <dbReference type="ARBA" id="ARBA00022676"/>
    </source>
</evidence>
<evidence type="ECO:0000256" key="2">
    <source>
        <dbReference type="ARBA" id="ARBA00022679"/>
    </source>
</evidence>
<dbReference type="InterPro" id="IPR050194">
    <property type="entry name" value="Glycosyltransferase_grp1"/>
</dbReference>
<evidence type="ECO:0000313" key="5">
    <source>
        <dbReference type="Proteomes" id="UP001501521"/>
    </source>
</evidence>
<comment type="caution">
    <text evidence="4">The sequence shown here is derived from an EMBL/GenBank/DDBJ whole genome shotgun (WGS) entry which is preliminary data.</text>
</comment>
<dbReference type="PANTHER" id="PTHR45947:SF3">
    <property type="entry name" value="SULFOQUINOVOSYL TRANSFERASE SQD2"/>
    <property type="match status" value="1"/>
</dbReference>
<evidence type="ECO:0000259" key="3">
    <source>
        <dbReference type="Pfam" id="PF13439"/>
    </source>
</evidence>
<dbReference type="Pfam" id="PF13692">
    <property type="entry name" value="Glyco_trans_1_4"/>
    <property type="match status" value="1"/>
</dbReference>
<sequence>MTAAIALVCPYSLDRPGGVATHVLGLASWLRDRGHDAFVVAPGTGVPGDGTQLVGPAVGVPFNGSVAQLAVLPAQARRTLTAIADADVVHVHEPLTPGIAFAAARAARGRLVVTHHAHFRPGLFTAPLRLRASLLPLRTSIAVSEAACRTAVAVTGLVPAVIPNAVAVPPAAPAGPRDARLVLFLGRLDEPRKGYRTFAALAQQVPEADFVAVGPGRGGAAHVREVGVLSDEDRNQWLARAGVLVAPNRYGESFGMVLVEALAHGCAVVASDLAAFRAVGTDERVASFFPVDDVATAATRVRARLAEPVDPGCAWRLASRYGWDVVGPQVEAAYGLG</sequence>
<keyword evidence="5" id="KW-1185">Reference proteome</keyword>
<dbReference type="InterPro" id="IPR028098">
    <property type="entry name" value="Glyco_trans_4-like_N"/>
</dbReference>
<organism evidence="4 5">
    <name type="scientific">Tessaracoccus lubricantis</name>
    <dbReference type="NCBI Taxonomy" id="545543"/>
    <lineage>
        <taxon>Bacteria</taxon>
        <taxon>Bacillati</taxon>
        <taxon>Actinomycetota</taxon>
        <taxon>Actinomycetes</taxon>
        <taxon>Propionibacteriales</taxon>
        <taxon>Propionibacteriaceae</taxon>
        <taxon>Tessaracoccus</taxon>
    </lineage>
</organism>
<keyword evidence="1" id="KW-0328">Glycosyltransferase</keyword>
<dbReference type="SUPFAM" id="SSF53756">
    <property type="entry name" value="UDP-Glycosyltransferase/glycogen phosphorylase"/>
    <property type="match status" value="1"/>
</dbReference>
<name>A0ABP9FGY4_9ACTN</name>
<dbReference type="CDD" id="cd03801">
    <property type="entry name" value="GT4_PimA-like"/>
    <property type="match status" value="1"/>
</dbReference>
<dbReference type="PANTHER" id="PTHR45947">
    <property type="entry name" value="SULFOQUINOVOSYL TRANSFERASE SQD2"/>
    <property type="match status" value="1"/>
</dbReference>
<evidence type="ECO:0000313" key="4">
    <source>
        <dbReference type="EMBL" id="GAA4901900.1"/>
    </source>
</evidence>
<dbReference type="Proteomes" id="UP001501521">
    <property type="component" value="Unassembled WGS sequence"/>
</dbReference>
<feature type="domain" description="Glycosyltransferase subfamily 4-like N-terminal" evidence="3">
    <location>
        <begin position="16"/>
        <end position="166"/>
    </location>
</feature>
<reference evidence="5" key="1">
    <citation type="journal article" date="2019" name="Int. J. Syst. Evol. Microbiol.">
        <title>The Global Catalogue of Microorganisms (GCM) 10K type strain sequencing project: providing services to taxonomists for standard genome sequencing and annotation.</title>
        <authorList>
            <consortium name="The Broad Institute Genomics Platform"/>
            <consortium name="The Broad Institute Genome Sequencing Center for Infectious Disease"/>
            <person name="Wu L."/>
            <person name="Ma J."/>
        </authorList>
    </citation>
    <scope>NUCLEOTIDE SEQUENCE [LARGE SCALE GENOMIC DNA]</scope>
    <source>
        <strain evidence="5">JCM 19125</strain>
    </source>
</reference>
<dbReference type="Pfam" id="PF13439">
    <property type="entry name" value="Glyco_transf_4"/>
    <property type="match status" value="1"/>
</dbReference>
<dbReference type="Gene3D" id="3.40.50.2000">
    <property type="entry name" value="Glycogen Phosphorylase B"/>
    <property type="match status" value="2"/>
</dbReference>
<gene>
    <name evidence="4" type="primary">pimA</name>
    <name evidence="4" type="ORF">GCM10025789_20640</name>
</gene>
<protein>
    <submittedName>
        <fullName evidence="4">Phosphatidyl-myo-inositol alpha-mannosyltransferase</fullName>
    </submittedName>
</protein>
<accession>A0ABP9FGY4</accession>
<keyword evidence="2" id="KW-0808">Transferase</keyword>